<feature type="region of interest" description="Disordered" evidence="1">
    <location>
        <begin position="1"/>
        <end position="34"/>
    </location>
</feature>
<dbReference type="Proteomes" id="UP001500037">
    <property type="component" value="Unassembled WGS sequence"/>
</dbReference>
<accession>A0ABP4H5H7</accession>
<dbReference type="SUPFAM" id="SSF51905">
    <property type="entry name" value="FAD/NAD(P)-binding domain"/>
    <property type="match status" value="2"/>
</dbReference>
<dbReference type="RefSeq" id="WP_344443937.1">
    <property type="nucleotide sequence ID" value="NZ_BAAALF010000094.1"/>
</dbReference>
<dbReference type="Gene3D" id="3.50.50.60">
    <property type="entry name" value="FAD/NAD(P)-binding domain"/>
    <property type="match status" value="3"/>
</dbReference>
<reference evidence="3" key="1">
    <citation type="journal article" date="2019" name="Int. J. Syst. Evol. Microbiol.">
        <title>The Global Catalogue of Microorganisms (GCM) 10K type strain sequencing project: providing services to taxonomists for standard genome sequencing and annotation.</title>
        <authorList>
            <consortium name="The Broad Institute Genomics Platform"/>
            <consortium name="The Broad Institute Genome Sequencing Center for Infectious Disease"/>
            <person name="Wu L."/>
            <person name="Ma J."/>
        </authorList>
    </citation>
    <scope>NUCLEOTIDE SEQUENCE [LARGE SCALE GENOMIC DNA]</scope>
    <source>
        <strain evidence="3">JCM 13004</strain>
    </source>
</reference>
<keyword evidence="3" id="KW-1185">Reference proteome</keyword>
<dbReference type="PANTHER" id="PTHR42877:SF4">
    <property type="entry name" value="FAD_NAD(P)-BINDING DOMAIN-CONTAINING PROTEIN-RELATED"/>
    <property type="match status" value="1"/>
</dbReference>
<evidence type="ECO:0000313" key="2">
    <source>
        <dbReference type="EMBL" id="GAA1251123.1"/>
    </source>
</evidence>
<name>A0ABP4H5H7_9ACTN</name>
<proteinExistence type="predicted"/>
<dbReference type="EMBL" id="BAAALF010000094">
    <property type="protein sequence ID" value="GAA1251123.1"/>
    <property type="molecule type" value="Genomic_DNA"/>
</dbReference>
<dbReference type="Pfam" id="PF13738">
    <property type="entry name" value="Pyr_redox_3"/>
    <property type="match status" value="1"/>
</dbReference>
<dbReference type="PANTHER" id="PTHR42877">
    <property type="entry name" value="L-ORNITHINE N(5)-MONOOXYGENASE-RELATED"/>
    <property type="match status" value="1"/>
</dbReference>
<comment type="caution">
    <text evidence="2">The sequence shown here is derived from an EMBL/GenBank/DDBJ whole genome shotgun (WGS) entry which is preliminary data.</text>
</comment>
<gene>
    <name evidence="2" type="ORF">GCM10009665_47280</name>
</gene>
<feature type="compositionally biased region" description="Low complexity" evidence="1">
    <location>
        <begin position="21"/>
        <end position="34"/>
    </location>
</feature>
<dbReference type="InterPro" id="IPR036188">
    <property type="entry name" value="FAD/NAD-bd_sf"/>
</dbReference>
<sequence length="535" mass="58367">MAASPEQRTGPGPAPSPSSAPGPADEPALEPADAGPRHVRVAVIGSGFAGIGAGVRLRRAGITDFVILERADSVGGTWRDNSYPGCACDVPSHLYSFSFALNPDWPRSFSGQGEIRAYLERVTDTFGLRPHLRLRTEVHEARWEPEQTRWRITTSRGVWTADALVSATGPLSDPQIPDLPGLDGFPGKVFHSSRWDHEHDLTGQRVAVVGTGASAVQIVPSIQPKVGRLTVFQRTPAWVLPKMDREISALERAVHRAVPATTALRRAALFATRELQVDAFVRRPGALKLVQRLAERHLAQQIRDPELRAKLTPNFRIGCKRILLSHSYYPALAAPNTEVVAAGLREVRGSTLVASDGSEHEADVLVFGTGFHVTDMPIAERVFGAQGQSLAQEWKEGMEALRGSTVHGFPNLFFVIGPNTGLGNSSMILMIESQLNYLVDALTTLDSLGATALQPTARAQRHWNQRLQHRMARTVWSTGGCRSWYLDSQGKNTVLWPGSTSAFRRATRRLDLTEYELIKRPGPAPAATAPQEVTA</sequence>
<organism evidence="2 3">
    <name type="scientific">Kitasatospora nipponensis</name>
    <dbReference type="NCBI Taxonomy" id="258049"/>
    <lineage>
        <taxon>Bacteria</taxon>
        <taxon>Bacillati</taxon>
        <taxon>Actinomycetota</taxon>
        <taxon>Actinomycetes</taxon>
        <taxon>Kitasatosporales</taxon>
        <taxon>Streptomycetaceae</taxon>
        <taxon>Kitasatospora</taxon>
    </lineage>
</organism>
<dbReference type="InterPro" id="IPR051209">
    <property type="entry name" value="FAD-bind_Monooxygenase_sf"/>
</dbReference>
<evidence type="ECO:0000256" key="1">
    <source>
        <dbReference type="SAM" id="MobiDB-lite"/>
    </source>
</evidence>
<dbReference type="PRINTS" id="PR00469">
    <property type="entry name" value="PNDRDTASEII"/>
</dbReference>
<evidence type="ECO:0000313" key="3">
    <source>
        <dbReference type="Proteomes" id="UP001500037"/>
    </source>
</evidence>
<protein>
    <submittedName>
        <fullName evidence="2">NAD(P)/FAD-dependent oxidoreductase</fullName>
    </submittedName>
</protein>